<dbReference type="GO" id="GO:0005509">
    <property type="term" value="F:calcium ion binding"/>
    <property type="evidence" value="ECO:0007669"/>
    <property type="project" value="TreeGrafter"/>
</dbReference>
<accession>A0AA35L1F4</accession>
<dbReference type="InterPro" id="IPR011001">
    <property type="entry name" value="Saposin-like"/>
</dbReference>
<dbReference type="AlphaFoldDB" id="A0AA35L1F4"/>
<dbReference type="CDD" id="cd01826">
    <property type="entry name" value="acyloxyacyl_hydrolase_like"/>
    <property type="match status" value="1"/>
</dbReference>
<gene>
    <name evidence="4" type="ORF">PODLI_1B000980</name>
</gene>
<reference evidence="4" key="1">
    <citation type="submission" date="2022-12" db="EMBL/GenBank/DDBJ databases">
        <authorList>
            <person name="Alioto T."/>
            <person name="Alioto T."/>
            <person name="Gomez Garrido J."/>
        </authorList>
    </citation>
    <scope>NUCLEOTIDE SEQUENCE</scope>
</reference>
<dbReference type="InterPro" id="IPR039676">
    <property type="entry name" value="AOAH"/>
</dbReference>
<evidence type="ECO:0000259" key="3">
    <source>
        <dbReference type="SMART" id="SM00741"/>
    </source>
</evidence>
<evidence type="ECO:0000256" key="2">
    <source>
        <dbReference type="SAM" id="SignalP"/>
    </source>
</evidence>
<dbReference type="Proteomes" id="UP001178461">
    <property type="component" value="Chromosome 12"/>
</dbReference>
<feature type="domain" description="Saposin B-type" evidence="3">
    <location>
        <begin position="29"/>
        <end position="104"/>
    </location>
</feature>
<dbReference type="GO" id="GO:0050728">
    <property type="term" value="P:negative regulation of inflammatory response"/>
    <property type="evidence" value="ECO:0007669"/>
    <property type="project" value="TreeGrafter"/>
</dbReference>
<dbReference type="Gene3D" id="1.10.225.10">
    <property type="entry name" value="Saposin-like"/>
    <property type="match status" value="1"/>
</dbReference>
<dbReference type="GO" id="GO:0050528">
    <property type="term" value="F:acyloxyacyl hydrolase activity"/>
    <property type="evidence" value="ECO:0007669"/>
    <property type="project" value="InterPro"/>
</dbReference>
<dbReference type="InterPro" id="IPR036514">
    <property type="entry name" value="SGNH_hydro_sf"/>
</dbReference>
<dbReference type="EMBL" id="OX395137">
    <property type="protein sequence ID" value="CAI5788115.1"/>
    <property type="molecule type" value="Genomic_DNA"/>
</dbReference>
<protein>
    <submittedName>
        <fullName evidence="4">Acyloxyacyl hydrolase isoform X1</fullName>
    </submittedName>
</protein>
<dbReference type="Pfam" id="PF20825">
    <property type="entry name" value="Saposin"/>
    <property type="match status" value="1"/>
</dbReference>
<dbReference type="PANTHER" id="PTHR15010:SF0">
    <property type="entry name" value="ACYLOXYACYL HYDROLASE"/>
    <property type="match status" value="1"/>
</dbReference>
<dbReference type="PANTHER" id="PTHR15010">
    <property type="entry name" value="ACYLOXYACYL HYDROLASE"/>
    <property type="match status" value="1"/>
</dbReference>
<dbReference type="InterPro" id="IPR001087">
    <property type="entry name" value="GDSL"/>
</dbReference>
<organism evidence="4 5">
    <name type="scientific">Podarcis lilfordi</name>
    <name type="common">Lilford's wall lizard</name>
    <dbReference type="NCBI Taxonomy" id="74358"/>
    <lineage>
        <taxon>Eukaryota</taxon>
        <taxon>Metazoa</taxon>
        <taxon>Chordata</taxon>
        <taxon>Craniata</taxon>
        <taxon>Vertebrata</taxon>
        <taxon>Euteleostomi</taxon>
        <taxon>Lepidosauria</taxon>
        <taxon>Squamata</taxon>
        <taxon>Bifurcata</taxon>
        <taxon>Unidentata</taxon>
        <taxon>Episquamata</taxon>
        <taxon>Laterata</taxon>
        <taxon>Lacertibaenia</taxon>
        <taxon>Lacertidae</taxon>
        <taxon>Podarcis</taxon>
    </lineage>
</organism>
<dbReference type="Gene3D" id="3.40.50.1110">
    <property type="entry name" value="SGNH hydrolase"/>
    <property type="match status" value="1"/>
</dbReference>
<keyword evidence="1" id="KW-1015">Disulfide bond</keyword>
<feature type="signal peptide" evidence="2">
    <location>
        <begin position="1"/>
        <end position="20"/>
    </location>
</feature>
<dbReference type="GO" id="GO:0009104">
    <property type="term" value="P:lipopolysaccharide catabolic process"/>
    <property type="evidence" value="ECO:0007669"/>
    <property type="project" value="TreeGrafter"/>
</dbReference>
<dbReference type="Pfam" id="PF00657">
    <property type="entry name" value="Lipase_GDSL"/>
    <property type="match status" value="1"/>
</dbReference>
<evidence type="ECO:0000256" key="1">
    <source>
        <dbReference type="ARBA" id="ARBA00023157"/>
    </source>
</evidence>
<proteinExistence type="predicted"/>
<dbReference type="InterPro" id="IPR048593">
    <property type="entry name" value="AOAH_Saposin_N"/>
</dbReference>
<sequence>MAPSFNFMLLFVLLLKGASLVPNVQNKQHSCIGCVLVVSIIEQLAQVHNSTAKEALERLCRYLPEKLHLQGACILTAEIFGPHIIKLMEHKMNPDVVCHSIGLCKQKPGQPFCHLYPPPKMGFSVAIKESESMVANQLKENIHRLSGVCSVPFLKQLCEKIQSLIRSKLPFEDFDGDKFSLYPTLRGYHWRGRDCDDMQASVYPGRRPDNWDVDKDSNCNGIWGVDPKDGIAYEQKFCKGTESKGIILLGDSAGAHFHIPPEWVTASQMSVKAFSNLPEAFADELDWPQFSGATGFLNSTIGGWTESLYLYLRKRNRCNHRDYQNISKNGGSSQNVLELVKSLARSQQSDKPAIVIFSMIGNDVCNGYPDTVEHMTRPEQMRASVMQALQYLNGLLPKGSHVLLTGLVDGRFLWDNLHDRFYPLGQLNKDVTYEHFFSFLSCLQSAPCVGWMSANATLRNLTSERALQLSSVLKELAKSEKYANFDVFYMDYPLKEVAEMWQKSGGEAWQLIEPVDGFHPNQVVSALGARIIWKKILHEWPHVLGKENPSNDEIVAVFKDQGGH</sequence>
<name>A0AA35L1F4_9SAUR</name>
<dbReference type="InterPro" id="IPR008139">
    <property type="entry name" value="SaposinB_dom"/>
</dbReference>
<keyword evidence="5" id="KW-1185">Reference proteome</keyword>
<keyword evidence="4" id="KW-0378">Hydrolase</keyword>
<dbReference type="SUPFAM" id="SSF52266">
    <property type="entry name" value="SGNH hydrolase"/>
    <property type="match status" value="1"/>
</dbReference>
<dbReference type="SUPFAM" id="SSF47862">
    <property type="entry name" value="Saposin"/>
    <property type="match status" value="1"/>
</dbReference>
<evidence type="ECO:0000313" key="4">
    <source>
        <dbReference type="EMBL" id="CAI5788115.1"/>
    </source>
</evidence>
<keyword evidence="2" id="KW-0732">Signal</keyword>
<evidence type="ECO:0000313" key="5">
    <source>
        <dbReference type="Proteomes" id="UP001178461"/>
    </source>
</evidence>
<feature type="chain" id="PRO_5041349561" evidence="2">
    <location>
        <begin position="21"/>
        <end position="564"/>
    </location>
</feature>
<dbReference type="SMART" id="SM00741">
    <property type="entry name" value="SapB"/>
    <property type="match status" value="1"/>
</dbReference>